<evidence type="ECO:0000313" key="1">
    <source>
        <dbReference type="EMBL" id="KAH6945768.1"/>
    </source>
</evidence>
<name>A0ACB7TI10_HYAAI</name>
<dbReference type="EMBL" id="CM023481">
    <property type="protein sequence ID" value="KAH6945768.1"/>
    <property type="molecule type" value="Genomic_DNA"/>
</dbReference>
<reference evidence="1" key="1">
    <citation type="submission" date="2020-05" db="EMBL/GenBank/DDBJ databases">
        <title>Large-scale comparative analyses of tick genomes elucidate their genetic diversity and vector capacities.</title>
        <authorList>
            <person name="Jia N."/>
            <person name="Wang J."/>
            <person name="Shi W."/>
            <person name="Du L."/>
            <person name="Sun Y."/>
            <person name="Zhan W."/>
            <person name="Jiang J."/>
            <person name="Wang Q."/>
            <person name="Zhang B."/>
            <person name="Ji P."/>
            <person name="Sakyi L.B."/>
            <person name="Cui X."/>
            <person name="Yuan T."/>
            <person name="Jiang B."/>
            <person name="Yang W."/>
            <person name="Lam T.T.-Y."/>
            <person name="Chang Q."/>
            <person name="Ding S."/>
            <person name="Wang X."/>
            <person name="Zhu J."/>
            <person name="Ruan X."/>
            <person name="Zhao L."/>
            <person name="Wei J."/>
            <person name="Que T."/>
            <person name="Du C."/>
            <person name="Cheng J."/>
            <person name="Dai P."/>
            <person name="Han X."/>
            <person name="Huang E."/>
            <person name="Gao Y."/>
            <person name="Liu J."/>
            <person name="Shao H."/>
            <person name="Ye R."/>
            <person name="Li L."/>
            <person name="Wei W."/>
            <person name="Wang X."/>
            <person name="Wang C."/>
            <person name="Yang T."/>
            <person name="Huo Q."/>
            <person name="Li W."/>
            <person name="Guo W."/>
            <person name="Chen H."/>
            <person name="Zhou L."/>
            <person name="Ni X."/>
            <person name="Tian J."/>
            <person name="Zhou Y."/>
            <person name="Sheng Y."/>
            <person name="Liu T."/>
            <person name="Pan Y."/>
            <person name="Xia L."/>
            <person name="Li J."/>
            <person name="Zhao F."/>
            <person name="Cao W."/>
        </authorList>
    </citation>
    <scope>NUCLEOTIDE SEQUENCE</scope>
    <source>
        <strain evidence="1">Hyas-2018</strain>
    </source>
</reference>
<keyword evidence="2" id="KW-1185">Reference proteome</keyword>
<proteinExistence type="predicted"/>
<evidence type="ECO:0000313" key="2">
    <source>
        <dbReference type="Proteomes" id="UP000821845"/>
    </source>
</evidence>
<protein>
    <submittedName>
        <fullName evidence="1">Uncharacterized protein</fullName>
    </submittedName>
</protein>
<accession>A0ACB7TI10</accession>
<gene>
    <name evidence="1" type="ORF">HPB50_009835</name>
</gene>
<sequence length="166" mass="18254">MKHLSDSSASTSMTESPVPKTPSSTSFVSRGNDTEYGVSTVSEIKAFVECCDNVVERSNDCDGRYLCVGHRRRPRPFCHLIFGVAVKTTASKCNAMSRGRSTQGARWQVLLIWRSACASTFAVIIMPSPRRAKEPRTHGVEATVVTVLQERARVASVQYSLDVLAR</sequence>
<dbReference type="Proteomes" id="UP000821845">
    <property type="component" value="Chromosome 1"/>
</dbReference>
<comment type="caution">
    <text evidence="1">The sequence shown here is derived from an EMBL/GenBank/DDBJ whole genome shotgun (WGS) entry which is preliminary data.</text>
</comment>
<organism evidence="1 2">
    <name type="scientific">Hyalomma asiaticum</name>
    <name type="common">Tick</name>
    <dbReference type="NCBI Taxonomy" id="266040"/>
    <lineage>
        <taxon>Eukaryota</taxon>
        <taxon>Metazoa</taxon>
        <taxon>Ecdysozoa</taxon>
        <taxon>Arthropoda</taxon>
        <taxon>Chelicerata</taxon>
        <taxon>Arachnida</taxon>
        <taxon>Acari</taxon>
        <taxon>Parasitiformes</taxon>
        <taxon>Ixodida</taxon>
        <taxon>Ixodoidea</taxon>
        <taxon>Ixodidae</taxon>
        <taxon>Hyalomminae</taxon>
        <taxon>Hyalomma</taxon>
    </lineage>
</organism>